<protein>
    <submittedName>
        <fullName evidence="2">Uncharacterized protein</fullName>
    </submittedName>
</protein>
<dbReference type="EMBL" id="JAPMOS010000079">
    <property type="protein sequence ID" value="KAJ4456161.1"/>
    <property type="molecule type" value="Genomic_DNA"/>
</dbReference>
<feature type="compositionally biased region" description="Pro residues" evidence="1">
    <location>
        <begin position="153"/>
        <end position="172"/>
    </location>
</feature>
<dbReference type="Proteomes" id="UP001141327">
    <property type="component" value="Unassembled WGS sequence"/>
</dbReference>
<reference evidence="2" key="1">
    <citation type="journal article" date="2022" name="bioRxiv">
        <title>Genomics of Preaxostyla Flagellates Illuminates Evolutionary Transitions and the Path Towards Mitochondrial Loss.</title>
        <authorList>
            <person name="Novak L.V.F."/>
            <person name="Treitli S.C."/>
            <person name="Pyrih J."/>
            <person name="Halakuc P."/>
            <person name="Pipaliya S.V."/>
            <person name="Vacek V."/>
            <person name="Brzon O."/>
            <person name="Soukal P."/>
            <person name="Eme L."/>
            <person name="Dacks J.B."/>
            <person name="Karnkowska A."/>
            <person name="Elias M."/>
            <person name="Hampl V."/>
        </authorList>
    </citation>
    <scope>NUCLEOTIDE SEQUENCE</scope>
    <source>
        <strain evidence="2">RCP-MX</strain>
    </source>
</reference>
<evidence type="ECO:0000313" key="3">
    <source>
        <dbReference type="Proteomes" id="UP001141327"/>
    </source>
</evidence>
<feature type="region of interest" description="Disordered" evidence="1">
    <location>
        <begin position="135"/>
        <end position="359"/>
    </location>
</feature>
<sequence length="359" mass="37329">MDPDRRRGKQGGRESTAKVLEAMRKAREEGLRPSAMMEIEEPEYVELAGEELDEYEEYAKDIQADRDDEESEERERAKQRATARGEKPKQAKAAPEVAIAVPKVFLSKPVRSSAQQAPAVVKSASSMIKDHPEFFSTADSLIGQLDDELDEQPPAPAPPVPPPPPPPPPQPEVPSDAQPGSTSRSALASVAGTGIWNSGMPGGIKHLREDPLPRAGSSGPRPAPSASPAAPLAATSADAPATGPAAPVGPPPKQPRTSSPDDDEDDGEKSGASRSQEAPKAAASGDGAKGATPAAPAAGAKETKPAATPQARGCCRNSFWRGRPGPNPPRLPPRRPDRPAAGVPGSPSRGGTLRLKAAP</sequence>
<proteinExistence type="predicted"/>
<feature type="compositionally biased region" description="Low complexity" evidence="1">
    <location>
        <begin position="278"/>
        <end position="308"/>
    </location>
</feature>
<feature type="compositionally biased region" description="Basic and acidic residues" evidence="1">
    <location>
        <begin position="73"/>
        <end position="89"/>
    </location>
</feature>
<comment type="caution">
    <text evidence="2">The sequence shown here is derived from an EMBL/GenBank/DDBJ whole genome shotgun (WGS) entry which is preliminary data.</text>
</comment>
<keyword evidence="3" id="KW-1185">Reference proteome</keyword>
<feature type="region of interest" description="Disordered" evidence="1">
    <location>
        <begin position="50"/>
        <end position="94"/>
    </location>
</feature>
<name>A0ABQ8UA25_9EUKA</name>
<gene>
    <name evidence="2" type="ORF">PAPYR_8688</name>
</gene>
<accession>A0ABQ8UA25</accession>
<evidence type="ECO:0000256" key="1">
    <source>
        <dbReference type="SAM" id="MobiDB-lite"/>
    </source>
</evidence>
<evidence type="ECO:0000313" key="2">
    <source>
        <dbReference type="EMBL" id="KAJ4456161.1"/>
    </source>
</evidence>
<feature type="compositionally biased region" description="Low complexity" evidence="1">
    <location>
        <begin position="213"/>
        <end position="246"/>
    </location>
</feature>
<organism evidence="2 3">
    <name type="scientific">Paratrimastix pyriformis</name>
    <dbReference type="NCBI Taxonomy" id="342808"/>
    <lineage>
        <taxon>Eukaryota</taxon>
        <taxon>Metamonada</taxon>
        <taxon>Preaxostyla</taxon>
        <taxon>Paratrimastigidae</taxon>
        <taxon>Paratrimastix</taxon>
    </lineage>
</organism>